<evidence type="ECO:0000313" key="2">
    <source>
        <dbReference type="Proteomes" id="UP000002753"/>
    </source>
</evidence>
<evidence type="ECO:0000313" key="1">
    <source>
        <dbReference type="EMBL" id="EJT41661.1"/>
    </source>
</evidence>
<dbReference type="EMBL" id="AACI03001981">
    <property type="protein sequence ID" value="EJT41661.1"/>
    <property type="molecule type" value="Genomic_DNA"/>
</dbReference>
<sequence length="204" mass="22443">MEIVAVYGSSAQHNSIEGQQRMNGSNMGYYAVLAGLSALEKSPQVVFTAAELQQLTQQCSSANESARDREISEGKVSKPKRVAVHGYLGGKVSLADAAQVEYEVGHSLLGSYVPRQQLEALSSVDFAHHFHRTLECKAALETHDVFLAGAGQLSLPFQSHIDSPKDNDLKRKRKVMICKRCQSRFSGPQRRSQIKEHVCVDQTS</sequence>
<gene>
    <name evidence="1" type="primary">YBL006C</name>
    <name evidence="1" type="ORF">SKUD_189303</name>
</gene>
<organism evidence="1 2">
    <name type="scientific">Saccharomyces kudriavzevii (strain ATCC MYA-4449 / AS 2.2408 / CBS 8840 / NBRC 1802 / NCYC 2889)</name>
    <name type="common">Yeast</name>
    <dbReference type="NCBI Taxonomy" id="226230"/>
    <lineage>
        <taxon>Eukaryota</taxon>
        <taxon>Fungi</taxon>
        <taxon>Dikarya</taxon>
        <taxon>Ascomycota</taxon>
        <taxon>Saccharomycotina</taxon>
        <taxon>Saccharomycetes</taxon>
        <taxon>Saccharomycetales</taxon>
        <taxon>Saccharomycetaceae</taxon>
        <taxon>Saccharomyces</taxon>
    </lineage>
</organism>
<proteinExistence type="predicted"/>
<dbReference type="AlphaFoldDB" id="J5RI20"/>
<keyword evidence="2" id="KW-1185">Reference proteome</keyword>
<dbReference type="STRING" id="226230.J5RI20"/>
<comment type="caution">
    <text evidence="1">The sequence shown here is derived from an EMBL/GenBank/DDBJ whole genome shotgun (WGS) entry which is preliminary data.</text>
</comment>
<dbReference type="InterPro" id="IPR013895">
    <property type="entry name" value="Rsc14"/>
</dbReference>
<dbReference type="Pfam" id="PF08586">
    <property type="entry name" value="Rsc14"/>
    <property type="match status" value="1"/>
</dbReference>
<dbReference type="GO" id="GO:0016586">
    <property type="term" value="C:RSC-type complex"/>
    <property type="evidence" value="ECO:0007669"/>
    <property type="project" value="InterPro"/>
</dbReference>
<reference evidence="1 2" key="1">
    <citation type="journal article" date="2003" name="Science">
        <title>Finding functional features in Saccharomyces genomes by phylogenetic footprinting.</title>
        <authorList>
            <person name="Cliften P.F."/>
            <person name="Sudarsanam P."/>
            <person name="Desikan A."/>
            <person name="Fulton L."/>
            <person name="Fulton B."/>
            <person name="Majors J."/>
            <person name="Waterston R."/>
            <person name="Cohen B.A."/>
            <person name="Johnston M."/>
        </authorList>
    </citation>
    <scope>NUCLEOTIDE SEQUENCE [LARGE SCALE GENOMIC DNA]</scope>
    <source>
        <strain evidence="2">ATCC MYA-4449 / AS 2.2408 / CBS 8840 / NBRC 1802 / NCYC 2889</strain>
    </source>
</reference>
<accession>J5RI20</accession>
<dbReference type="HOGENOM" id="CLU_1366073_0_0_1"/>
<protein>
    <submittedName>
        <fullName evidence="1">LDB7-like protein</fullName>
    </submittedName>
</protein>
<reference evidence="2" key="2">
    <citation type="journal article" date="2011" name="G3 (Bethesda)">
        <title>The awesome power of yeast evolutionary genetics: New genome sequences and strain resources for the Saccharomyces sensu stricto genus.</title>
        <authorList>
            <person name="Scannell D.R."/>
            <person name="Zill O.A."/>
            <person name="Rokas A."/>
            <person name="Payen C."/>
            <person name="Dunham M.J."/>
            <person name="Eisen M.B."/>
            <person name="Rine J."/>
            <person name="Johnston M."/>
            <person name="Hittinger C.T."/>
        </authorList>
    </citation>
    <scope>GENOME REANNOTATION</scope>
    <source>
        <strain evidence="2">ATCC MYA-4449 / AS 2.2408 / CBS 8840 / NBRC 1802 / NCYC 2889</strain>
    </source>
</reference>
<name>J5RI20_SACK1</name>
<dbReference type="GO" id="GO:0006338">
    <property type="term" value="P:chromatin remodeling"/>
    <property type="evidence" value="ECO:0007669"/>
    <property type="project" value="InterPro"/>
</dbReference>
<dbReference type="Proteomes" id="UP000002753">
    <property type="component" value="Unassembled WGS sequence"/>
</dbReference>